<keyword evidence="6 10" id="KW-0547">Nucleotide-binding</keyword>
<dbReference type="Pfam" id="PF02457">
    <property type="entry name" value="DAC"/>
    <property type="match status" value="1"/>
</dbReference>
<comment type="subunit">
    <text evidence="10">Probably a homodimer.</text>
</comment>
<reference evidence="12 13" key="1">
    <citation type="submission" date="2017-02" db="EMBL/GenBank/DDBJ databases">
        <authorList>
            <person name="Peterson S.W."/>
        </authorList>
    </citation>
    <scope>NUCLEOTIDE SEQUENCE [LARGE SCALE GENOMIC DNA]</scope>
    <source>
        <strain evidence="12 13">DSM 16080</strain>
    </source>
</reference>
<dbReference type="GO" id="GO:0005524">
    <property type="term" value="F:ATP binding"/>
    <property type="evidence" value="ECO:0007669"/>
    <property type="project" value="UniProtKB-UniRule"/>
</dbReference>
<dbReference type="InterPro" id="IPR036888">
    <property type="entry name" value="DNA_integrity_DisA_N_sf"/>
</dbReference>
<evidence type="ECO:0000256" key="4">
    <source>
        <dbReference type="ARBA" id="ARBA00022692"/>
    </source>
</evidence>
<dbReference type="RefSeq" id="WP_078716648.1">
    <property type="nucleotide sequence ID" value="NZ_FUYC01000003.1"/>
</dbReference>
<sequence>MVELLGLQIAWRDIIDIAIITIVYYQLILLVRGTRAVAVIYGLMLLLVVYWVSDELGLFTLNWLLTNFLGSFFLVIIILFRNDIRKALAQIGVGRFWRRTPVEEQSLNEIVLAVMAMARRRCGALIVMERGVPLGDIMERGIEVDARISKELLMSIFKTDTPLHDGAVVIRNGRVAAAACILPLSSKFRGQTVFGTRHRAALGISEEGDAVSVVVSEETGDVSIAMNGRLTTSLDELRLRRVLKNVLER</sequence>
<evidence type="ECO:0000259" key="11">
    <source>
        <dbReference type="PROSITE" id="PS51794"/>
    </source>
</evidence>
<evidence type="ECO:0000256" key="9">
    <source>
        <dbReference type="ARBA" id="ARBA00023136"/>
    </source>
</evidence>
<dbReference type="OrthoDB" id="9807385at2"/>
<evidence type="ECO:0000256" key="1">
    <source>
        <dbReference type="ARBA" id="ARBA00000877"/>
    </source>
</evidence>
<feature type="transmembrane region" description="Helical" evidence="10">
    <location>
        <begin position="36"/>
        <end position="53"/>
    </location>
</feature>
<dbReference type="InterPro" id="IPR045585">
    <property type="entry name" value="CdaA_N"/>
</dbReference>
<evidence type="ECO:0000256" key="10">
    <source>
        <dbReference type="HAMAP-Rule" id="MF_01499"/>
    </source>
</evidence>
<dbReference type="EMBL" id="FUYC01000003">
    <property type="protein sequence ID" value="SKA78012.1"/>
    <property type="molecule type" value="Genomic_DNA"/>
</dbReference>
<comment type="similarity">
    <text evidence="10">Belongs to the adenylate cyclase family. DacA/CdaA subfamily.</text>
</comment>
<evidence type="ECO:0000313" key="12">
    <source>
        <dbReference type="EMBL" id="SKA78012.1"/>
    </source>
</evidence>
<dbReference type="PANTHER" id="PTHR34185">
    <property type="entry name" value="DIADENYLATE CYCLASE"/>
    <property type="match status" value="1"/>
</dbReference>
<organism evidence="12 13">
    <name type="scientific">Paucidesulfovibrio gracilis DSM 16080</name>
    <dbReference type="NCBI Taxonomy" id="1121449"/>
    <lineage>
        <taxon>Bacteria</taxon>
        <taxon>Pseudomonadati</taxon>
        <taxon>Thermodesulfobacteriota</taxon>
        <taxon>Desulfovibrionia</taxon>
        <taxon>Desulfovibrionales</taxon>
        <taxon>Desulfovibrionaceae</taxon>
        <taxon>Paucidesulfovibrio</taxon>
    </lineage>
</organism>
<comment type="caution">
    <text evidence="10">Lacks conserved residue(s) required for the propagation of feature annotation.</text>
</comment>
<dbReference type="Pfam" id="PF19293">
    <property type="entry name" value="CdaA_N"/>
    <property type="match status" value="1"/>
</dbReference>
<comment type="catalytic activity">
    <reaction evidence="1 10">
        <text>2 ATP = 3',3'-c-di-AMP + 2 diphosphate</text>
        <dbReference type="Rhea" id="RHEA:35655"/>
        <dbReference type="ChEBI" id="CHEBI:30616"/>
        <dbReference type="ChEBI" id="CHEBI:33019"/>
        <dbReference type="ChEBI" id="CHEBI:71500"/>
        <dbReference type="EC" id="2.7.7.85"/>
    </reaction>
</comment>
<dbReference type="HAMAP" id="MF_01499">
    <property type="entry name" value="DacA"/>
    <property type="match status" value="1"/>
</dbReference>
<evidence type="ECO:0000256" key="3">
    <source>
        <dbReference type="ARBA" id="ARBA00022679"/>
    </source>
</evidence>
<keyword evidence="9 10" id="KW-0472">Membrane</keyword>
<comment type="function">
    <text evidence="10">Catalyzes the condensation of 2 ATP molecules into cyclic di-AMP (c-di-AMP), a second messenger used to regulate differing processes in different bacteria.</text>
</comment>
<feature type="transmembrane region" description="Helical" evidence="10">
    <location>
        <begin position="14"/>
        <end position="31"/>
    </location>
</feature>
<dbReference type="EC" id="2.7.7.85" evidence="10"/>
<dbReference type="GO" id="GO:0006171">
    <property type="term" value="P:cAMP biosynthetic process"/>
    <property type="evidence" value="ECO:0007669"/>
    <property type="project" value="InterPro"/>
</dbReference>
<keyword evidence="13" id="KW-1185">Reference proteome</keyword>
<dbReference type="PROSITE" id="PS51794">
    <property type="entry name" value="DAC"/>
    <property type="match status" value="1"/>
</dbReference>
<evidence type="ECO:0000256" key="7">
    <source>
        <dbReference type="ARBA" id="ARBA00022840"/>
    </source>
</evidence>
<protein>
    <recommendedName>
        <fullName evidence="10">Diadenylate cyclase</fullName>
        <shortName evidence="10">DAC</shortName>
        <ecNumber evidence="10">2.7.7.85</ecNumber>
    </recommendedName>
    <alternativeName>
        <fullName evidence="10">Cyclic-di-AMP synthase</fullName>
        <shortName evidence="10">c-di-AMP synthase</shortName>
    </alternativeName>
</protein>
<gene>
    <name evidence="10" type="primary">dacA</name>
    <name evidence="12" type="ORF">SAMN02745704_01076</name>
</gene>
<dbReference type="PANTHER" id="PTHR34185:SF1">
    <property type="entry name" value="DIADENYLATE CYCLASE"/>
    <property type="match status" value="1"/>
</dbReference>
<dbReference type="GO" id="GO:0106408">
    <property type="term" value="F:diadenylate cyclase activity"/>
    <property type="evidence" value="ECO:0007669"/>
    <property type="project" value="UniProtKB-EC"/>
</dbReference>
<dbReference type="InterPro" id="IPR014046">
    <property type="entry name" value="C-di-AMP_synthase"/>
</dbReference>
<feature type="transmembrane region" description="Helical" evidence="10">
    <location>
        <begin position="59"/>
        <end position="80"/>
    </location>
</feature>
<dbReference type="NCBIfam" id="TIGR00159">
    <property type="entry name" value="diadenylate cyclase CdaA"/>
    <property type="match status" value="1"/>
</dbReference>
<dbReference type="InterPro" id="IPR034701">
    <property type="entry name" value="CdaA"/>
</dbReference>
<keyword evidence="2 10" id="KW-1003">Cell membrane</keyword>
<keyword evidence="7 10" id="KW-0067">ATP-binding</keyword>
<dbReference type="GO" id="GO:0004016">
    <property type="term" value="F:adenylate cyclase activity"/>
    <property type="evidence" value="ECO:0007669"/>
    <property type="project" value="UniProtKB-UniRule"/>
</dbReference>
<feature type="domain" description="DAC" evidence="11">
    <location>
        <begin position="81"/>
        <end position="236"/>
    </location>
</feature>
<dbReference type="STRING" id="1121449.SAMN02745704_01076"/>
<evidence type="ECO:0000313" key="13">
    <source>
        <dbReference type="Proteomes" id="UP000190027"/>
    </source>
</evidence>
<keyword evidence="5 10" id="KW-0548">Nucleotidyltransferase</keyword>
<evidence type="ECO:0000256" key="5">
    <source>
        <dbReference type="ARBA" id="ARBA00022695"/>
    </source>
</evidence>
<dbReference type="Proteomes" id="UP000190027">
    <property type="component" value="Unassembled WGS sequence"/>
</dbReference>
<dbReference type="Gene3D" id="3.40.1700.10">
    <property type="entry name" value="DNA integrity scanning protein, DisA, N-terminal domain"/>
    <property type="match status" value="1"/>
</dbReference>
<dbReference type="FunFam" id="3.40.1700.10:FF:000002">
    <property type="entry name" value="Diadenylate cyclase"/>
    <property type="match status" value="1"/>
</dbReference>
<dbReference type="PIRSF" id="PIRSF004793">
    <property type="entry name" value="UCP004793"/>
    <property type="match status" value="1"/>
</dbReference>
<proteinExistence type="inferred from homology"/>
<name>A0A1T4WL02_9BACT</name>
<keyword evidence="8 10" id="KW-1133">Transmembrane helix</keyword>
<accession>A0A1T4WL02</accession>
<dbReference type="InterPro" id="IPR003390">
    <property type="entry name" value="DNA_integrity_scan_DisA_N"/>
</dbReference>
<keyword evidence="4 10" id="KW-0812">Transmembrane</keyword>
<dbReference type="SUPFAM" id="SSF143597">
    <property type="entry name" value="YojJ-like"/>
    <property type="match status" value="1"/>
</dbReference>
<evidence type="ECO:0000256" key="2">
    <source>
        <dbReference type="ARBA" id="ARBA00022475"/>
    </source>
</evidence>
<dbReference type="InterPro" id="IPR050338">
    <property type="entry name" value="DisA"/>
</dbReference>
<evidence type="ECO:0000256" key="8">
    <source>
        <dbReference type="ARBA" id="ARBA00022989"/>
    </source>
</evidence>
<keyword evidence="3 10" id="KW-0808">Transferase</keyword>
<dbReference type="AlphaFoldDB" id="A0A1T4WL02"/>
<evidence type="ECO:0000256" key="6">
    <source>
        <dbReference type="ARBA" id="ARBA00022741"/>
    </source>
</evidence>